<dbReference type="InterPro" id="IPR011009">
    <property type="entry name" value="Kinase-like_dom_sf"/>
</dbReference>
<feature type="binding site" evidence="10">
    <location>
        <position position="125"/>
    </location>
    <ligand>
        <name>ATP</name>
        <dbReference type="ChEBI" id="CHEBI:30616"/>
    </ligand>
</feature>
<dbReference type="OrthoDB" id="3638488at2759"/>
<dbReference type="InterPro" id="IPR017892">
    <property type="entry name" value="Pkinase_C"/>
</dbReference>
<dbReference type="Pfam" id="PF00433">
    <property type="entry name" value="Pkinase_C"/>
    <property type="match status" value="1"/>
</dbReference>
<accession>A2GDE9</accession>
<dbReference type="GO" id="GO:0005524">
    <property type="term" value="F:ATP binding"/>
    <property type="evidence" value="ECO:0007669"/>
    <property type="project" value="UniProtKB-UniRule"/>
</dbReference>
<evidence type="ECO:0000256" key="7">
    <source>
        <dbReference type="ARBA" id="ARBA00022840"/>
    </source>
</evidence>
<dbReference type="InterPro" id="IPR000719">
    <property type="entry name" value="Prot_kinase_dom"/>
</dbReference>
<evidence type="ECO:0000313" key="15">
    <source>
        <dbReference type="Proteomes" id="UP000001542"/>
    </source>
</evidence>
<dbReference type="EMBL" id="DS115188">
    <property type="protein sequence ID" value="EAX84820.1"/>
    <property type="molecule type" value="Genomic_DNA"/>
</dbReference>
<evidence type="ECO:0000256" key="2">
    <source>
        <dbReference type="ARBA" id="ARBA00022527"/>
    </source>
</evidence>
<dbReference type="SMR" id="A2GDE9"/>
<dbReference type="KEGG" id="tva:4742454"/>
<evidence type="ECO:0000256" key="9">
    <source>
        <dbReference type="ARBA" id="ARBA00048679"/>
    </source>
</evidence>
<dbReference type="InterPro" id="IPR008271">
    <property type="entry name" value="Ser/Thr_kinase_AS"/>
</dbReference>
<dbReference type="FunFam" id="1.10.510.10:FF:000024">
    <property type="entry name" value="Probable serine/threonine-protein kinase cot-1"/>
    <property type="match status" value="1"/>
</dbReference>
<dbReference type="GO" id="GO:0035556">
    <property type="term" value="P:intracellular signal transduction"/>
    <property type="evidence" value="ECO:0000318"/>
    <property type="project" value="GO_Central"/>
</dbReference>
<dbReference type="CDD" id="cd05573">
    <property type="entry name" value="STKc_ROCK_NDR_like"/>
    <property type="match status" value="1"/>
</dbReference>
<keyword evidence="15" id="KW-1185">Reference proteome</keyword>
<keyword evidence="7 10" id="KW-0067">ATP-binding</keyword>
<keyword evidence="6 14" id="KW-0418">Kinase</keyword>
<dbReference type="RefSeq" id="XP_001297750.1">
    <property type="nucleotide sequence ID" value="XM_001297749.1"/>
</dbReference>
<feature type="domain" description="Protein kinase" evidence="12">
    <location>
        <begin position="96"/>
        <end position="376"/>
    </location>
</feature>
<proteinExistence type="inferred from homology"/>
<evidence type="ECO:0000256" key="5">
    <source>
        <dbReference type="ARBA" id="ARBA00022741"/>
    </source>
</evidence>
<protein>
    <recommendedName>
        <fullName evidence="1">non-specific serine/threonine protein kinase</fullName>
        <ecNumber evidence="1">2.7.11.1</ecNumber>
    </recommendedName>
</protein>
<name>A2GDE9_TRIV3</name>
<dbReference type="Proteomes" id="UP000001542">
    <property type="component" value="Unassembled WGS sequence"/>
</dbReference>
<comment type="catalytic activity">
    <reaction evidence="9">
        <text>L-seryl-[protein] + ATP = O-phospho-L-seryl-[protein] + ADP + H(+)</text>
        <dbReference type="Rhea" id="RHEA:17989"/>
        <dbReference type="Rhea" id="RHEA-COMP:9863"/>
        <dbReference type="Rhea" id="RHEA-COMP:11604"/>
        <dbReference type="ChEBI" id="CHEBI:15378"/>
        <dbReference type="ChEBI" id="CHEBI:29999"/>
        <dbReference type="ChEBI" id="CHEBI:30616"/>
        <dbReference type="ChEBI" id="CHEBI:83421"/>
        <dbReference type="ChEBI" id="CHEBI:456216"/>
        <dbReference type="EC" id="2.7.11.1"/>
    </reaction>
</comment>
<dbReference type="Pfam" id="PF00069">
    <property type="entry name" value="Pkinase"/>
    <property type="match status" value="1"/>
</dbReference>
<dbReference type="Gene3D" id="1.10.510.10">
    <property type="entry name" value="Transferase(Phosphotransferase) domain 1"/>
    <property type="match status" value="1"/>
</dbReference>
<dbReference type="PROSITE" id="PS00107">
    <property type="entry name" value="PROTEIN_KINASE_ATP"/>
    <property type="match status" value="1"/>
</dbReference>
<dbReference type="STRING" id="5722.A2GDE9"/>
<dbReference type="Gene3D" id="3.30.200.20">
    <property type="entry name" value="Phosphorylase Kinase, domain 1"/>
    <property type="match status" value="1"/>
</dbReference>
<keyword evidence="4" id="KW-0808">Transferase</keyword>
<evidence type="ECO:0000256" key="3">
    <source>
        <dbReference type="ARBA" id="ARBA00022553"/>
    </source>
</evidence>
<dbReference type="PANTHER" id="PTHR24356">
    <property type="entry name" value="SERINE/THREONINE-PROTEIN KINASE"/>
    <property type="match status" value="1"/>
</dbReference>
<evidence type="ECO:0000259" key="13">
    <source>
        <dbReference type="PROSITE" id="PS51285"/>
    </source>
</evidence>
<dbReference type="eggNOG" id="KOG0608">
    <property type="taxonomic scope" value="Eukaryota"/>
</dbReference>
<dbReference type="SMART" id="SM00220">
    <property type="entry name" value="S_TKc"/>
    <property type="match status" value="1"/>
</dbReference>
<dbReference type="PROSITE" id="PS00108">
    <property type="entry name" value="PROTEIN_KINASE_ST"/>
    <property type="match status" value="1"/>
</dbReference>
<dbReference type="InterPro" id="IPR050236">
    <property type="entry name" value="Ser_Thr_kinase_AGC"/>
</dbReference>
<dbReference type="CDD" id="cd21742">
    <property type="entry name" value="MobB_NDR_LATS-like"/>
    <property type="match status" value="1"/>
</dbReference>
<dbReference type="GO" id="GO:0015630">
    <property type="term" value="C:microtubule cytoskeleton"/>
    <property type="evidence" value="ECO:0007669"/>
    <property type="project" value="UniProtKB-ARBA"/>
</dbReference>
<dbReference type="OMA" id="MLVHHAL"/>
<organism evidence="14 15">
    <name type="scientific">Trichomonas vaginalis (strain ATCC PRA-98 / G3)</name>
    <dbReference type="NCBI Taxonomy" id="412133"/>
    <lineage>
        <taxon>Eukaryota</taxon>
        <taxon>Metamonada</taxon>
        <taxon>Parabasalia</taxon>
        <taxon>Trichomonadida</taxon>
        <taxon>Trichomonadidae</taxon>
        <taxon>Trichomonas</taxon>
    </lineage>
</organism>
<keyword evidence="2 11" id="KW-0723">Serine/threonine-protein kinase</keyword>
<evidence type="ECO:0000256" key="11">
    <source>
        <dbReference type="RuleBase" id="RU000304"/>
    </source>
</evidence>
<evidence type="ECO:0000256" key="6">
    <source>
        <dbReference type="ARBA" id="ARBA00022777"/>
    </source>
</evidence>
<gene>
    <name evidence="14" type="ORF">TVAG_508070</name>
</gene>
<dbReference type="EC" id="2.7.11.1" evidence="1"/>
<dbReference type="SUPFAM" id="SSF56112">
    <property type="entry name" value="Protein kinase-like (PK-like)"/>
    <property type="match status" value="1"/>
</dbReference>
<dbReference type="VEuPathDB" id="TrichDB:TVAGG3_0911950"/>
<dbReference type="InterPro" id="IPR059233">
    <property type="entry name" value="MobB_NdrA/B/Cbk1"/>
</dbReference>
<sequence length="448" mass="51514">MTFIRRSARANEKIASLPVSEPSKETKIMSESAKAFIEDKFTQMFQETSVRRDKYNAVMNSPNLNQEEKEKILSQYAQEESDFARKSRSKIKTSRFERIKLIGRGGFGEVWLVKDNEDRNFYALKVLRKADIIMSEQIQNVRTERDILAHSDNPWFTYLNCSFQDEERLYLVLEYVCGGDLMNALIKKGVFDNDTAKFFIAEMTLAVHSVHELHFLHRDLKPDNVLITESGHIKLTDFGLSKNYQENDTRFQKLNDEIIELISGRPLDRPFHDRGTEIGTCSYTAPEILIGKPPTTLSDFWSLGVILYEMLYGFVPFMGQTSRETALRIIAWKRCLVYPQIEGHPVSPLAVDLLQHLLCDPEDRYGFEQIIVHPFFQGFDFDNPFSNSPPMVPVIKSPTDTSHFDEIEPSEQPLAASIPLANISQFAFLGFTIKPKFSRINRRIASVD</sequence>
<reference evidence="14" key="1">
    <citation type="submission" date="2006-10" db="EMBL/GenBank/DDBJ databases">
        <authorList>
            <person name="Amadeo P."/>
            <person name="Zhao Q."/>
            <person name="Wortman J."/>
            <person name="Fraser-Liggett C."/>
            <person name="Carlton J."/>
        </authorList>
    </citation>
    <scope>NUCLEOTIDE SEQUENCE</scope>
    <source>
        <strain evidence="14">G3</strain>
    </source>
</reference>
<dbReference type="InterPro" id="IPR000961">
    <property type="entry name" value="AGC-kinase_C"/>
</dbReference>
<evidence type="ECO:0000256" key="1">
    <source>
        <dbReference type="ARBA" id="ARBA00012513"/>
    </source>
</evidence>
<dbReference type="PROSITE" id="PS51285">
    <property type="entry name" value="AGC_KINASE_CTER"/>
    <property type="match status" value="1"/>
</dbReference>
<dbReference type="InParanoid" id="A2GDE9"/>
<dbReference type="GO" id="GO:0007010">
    <property type="term" value="P:cytoskeleton organization"/>
    <property type="evidence" value="ECO:0007669"/>
    <property type="project" value="UniProtKB-ARBA"/>
</dbReference>
<dbReference type="AlphaFoldDB" id="A2GDE9"/>
<dbReference type="PANTHER" id="PTHR24356:SF418">
    <property type="entry name" value="SERINE_THREONINE-PROTEIN KINASE WARTS"/>
    <property type="match status" value="1"/>
</dbReference>
<comment type="catalytic activity">
    <reaction evidence="8">
        <text>L-threonyl-[protein] + ATP = O-phospho-L-threonyl-[protein] + ADP + H(+)</text>
        <dbReference type="Rhea" id="RHEA:46608"/>
        <dbReference type="Rhea" id="RHEA-COMP:11060"/>
        <dbReference type="Rhea" id="RHEA-COMP:11605"/>
        <dbReference type="ChEBI" id="CHEBI:15378"/>
        <dbReference type="ChEBI" id="CHEBI:30013"/>
        <dbReference type="ChEBI" id="CHEBI:30616"/>
        <dbReference type="ChEBI" id="CHEBI:61977"/>
        <dbReference type="ChEBI" id="CHEBI:456216"/>
        <dbReference type="EC" id="2.7.11.1"/>
    </reaction>
</comment>
<evidence type="ECO:0000256" key="10">
    <source>
        <dbReference type="PROSITE-ProRule" id="PRU10141"/>
    </source>
</evidence>
<comment type="similarity">
    <text evidence="11">Belongs to the protein kinase superfamily.</text>
</comment>
<keyword evidence="5 10" id="KW-0547">Nucleotide-binding</keyword>
<dbReference type="InterPro" id="IPR017441">
    <property type="entry name" value="Protein_kinase_ATP_BS"/>
</dbReference>
<evidence type="ECO:0000313" key="14">
    <source>
        <dbReference type="EMBL" id="EAX84820.1"/>
    </source>
</evidence>
<dbReference type="VEuPathDB" id="TrichDB:TVAG_508070"/>
<feature type="domain" description="AGC-kinase C-terminal" evidence="13">
    <location>
        <begin position="377"/>
        <end position="443"/>
    </location>
</feature>
<reference evidence="14" key="2">
    <citation type="journal article" date="2007" name="Science">
        <title>Draft genome sequence of the sexually transmitted pathogen Trichomonas vaginalis.</title>
        <authorList>
            <person name="Carlton J.M."/>
            <person name="Hirt R.P."/>
            <person name="Silva J.C."/>
            <person name="Delcher A.L."/>
            <person name="Schatz M."/>
            <person name="Zhao Q."/>
            <person name="Wortman J.R."/>
            <person name="Bidwell S.L."/>
            <person name="Alsmark U.C.M."/>
            <person name="Besteiro S."/>
            <person name="Sicheritz-Ponten T."/>
            <person name="Noel C.J."/>
            <person name="Dacks J.B."/>
            <person name="Foster P.G."/>
            <person name="Simillion C."/>
            <person name="Van de Peer Y."/>
            <person name="Miranda-Saavedra D."/>
            <person name="Barton G.J."/>
            <person name="Westrop G.D."/>
            <person name="Mueller S."/>
            <person name="Dessi D."/>
            <person name="Fiori P.L."/>
            <person name="Ren Q."/>
            <person name="Paulsen I."/>
            <person name="Zhang H."/>
            <person name="Bastida-Corcuera F.D."/>
            <person name="Simoes-Barbosa A."/>
            <person name="Brown M.T."/>
            <person name="Hayes R.D."/>
            <person name="Mukherjee M."/>
            <person name="Okumura C.Y."/>
            <person name="Schneider R."/>
            <person name="Smith A.J."/>
            <person name="Vanacova S."/>
            <person name="Villalvazo M."/>
            <person name="Haas B.J."/>
            <person name="Pertea M."/>
            <person name="Feldblyum T.V."/>
            <person name="Utterback T.R."/>
            <person name="Shu C.L."/>
            <person name="Osoegawa K."/>
            <person name="de Jong P.J."/>
            <person name="Hrdy I."/>
            <person name="Horvathova L."/>
            <person name="Zubacova Z."/>
            <person name="Dolezal P."/>
            <person name="Malik S.B."/>
            <person name="Logsdon J.M. Jr."/>
            <person name="Henze K."/>
            <person name="Gupta A."/>
            <person name="Wang C.C."/>
            <person name="Dunne R.L."/>
            <person name="Upcroft J.A."/>
            <person name="Upcroft P."/>
            <person name="White O."/>
            <person name="Salzberg S.L."/>
            <person name="Tang P."/>
            <person name="Chiu C.-H."/>
            <person name="Lee Y.-S."/>
            <person name="Embley T.M."/>
            <person name="Coombs G.H."/>
            <person name="Mottram J.C."/>
            <person name="Tachezy J."/>
            <person name="Fraser-Liggett C.M."/>
            <person name="Johnson P.J."/>
        </authorList>
    </citation>
    <scope>NUCLEOTIDE SEQUENCE [LARGE SCALE GENOMIC DNA]</scope>
    <source>
        <strain evidence="14">G3</strain>
    </source>
</reference>
<evidence type="ECO:0000256" key="8">
    <source>
        <dbReference type="ARBA" id="ARBA00047899"/>
    </source>
</evidence>
<dbReference type="PROSITE" id="PS50011">
    <property type="entry name" value="PROTEIN_KINASE_DOM"/>
    <property type="match status" value="1"/>
</dbReference>
<evidence type="ECO:0000256" key="4">
    <source>
        <dbReference type="ARBA" id="ARBA00022679"/>
    </source>
</evidence>
<dbReference type="SMART" id="SM00133">
    <property type="entry name" value="S_TK_X"/>
    <property type="match status" value="1"/>
</dbReference>
<dbReference type="GO" id="GO:0004674">
    <property type="term" value="F:protein serine/threonine kinase activity"/>
    <property type="evidence" value="ECO:0000318"/>
    <property type="project" value="GO_Central"/>
</dbReference>
<dbReference type="FunFam" id="3.30.200.20:FF:000192">
    <property type="entry name" value="Serine/threonine-protein kinase cot-1"/>
    <property type="match status" value="1"/>
</dbReference>
<evidence type="ECO:0000259" key="12">
    <source>
        <dbReference type="PROSITE" id="PS50011"/>
    </source>
</evidence>
<dbReference type="GO" id="GO:0106310">
    <property type="term" value="F:protein serine kinase activity"/>
    <property type="evidence" value="ECO:0007669"/>
    <property type="project" value="RHEA"/>
</dbReference>
<keyword evidence="3" id="KW-0597">Phosphoprotein</keyword>